<dbReference type="InterPro" id="IPR029071">
    <property type="entry name" value="Ubiquitin-like_domsf"/>
</dbReference>
<dbReference type="Gene3D" id="3.90.190.10">
    <property type="entry name" value="Protein tyrosine phosphatase superfamily"/>
    <property type="match status" value="1"/>
</dbReference>
<dbReference type="PROSITE" id="PS00661">
    <property type="entry name" value="FERM_2"/>
    <property type="match status" value="1"/>
</dbReference>
<evidence type="ECO:0000259" key="11">
    <source>
        <dbReference type="PROSITE" id="PS50106"/>
    </source>
</evidence>
<dbReference type="Gene3D" id="2.30.42.10">
    <property type="match status" value="1"/>
</dbReference>
<feature type="domain" description="Tyrosine-protein phosphatase" evidence="8">
    <location>
        <begin position="852"/>
        <end position="1106"/>
    </location>
</feature>
<gene>
    <name evidence="12" type="ORF">M514_07071</name>
</gene>
<dbReference type="EMBL" id="KL367531">
    <property type="protein sequence ID" value="KFD65840.1"/>
    <property type="molecule type" value="Genomic_DNA"/>
</dbReference>
<dbReference type="InterPro" id="IPR018980">
    <property type="entry name" value="FERM_PH-like_C"/>
</dbReference>
<dbReference type="Pfam" id="PF00373">
    <property type="entry name" value="FERM_M"/>
    <property type="match status" value="2"/>
</dbReference>
<dbReference type="Pfam" id="PF00102">
    <property type="entry name" value="Y_phosphatase"/>
    <property type="match status" value="1"/>
</dbReference>
<dbReference type="Proteomes" id="UP000030758">
    <property type="component" value="Unassembled WGS sequence"/>
</dbReference>
<reference evidence="12" key="1">
    <citation type="journal article" date="2014" name="Nat. Genet.">
        <title>Genome and transcriptome of the porcine whipworm Trichuris suis.</title>
        <authorList>
            <person name="Jex A.R."/>
            <person name="Nejsum P."/>
            <person name="Schwarz E.M."/>
            <person name="Hu L."/>
            <person name="Young N.D."/>
            <person name="Hall R.S."/>
            <person name="Korhonen P.K."/>
            <person name="Liao S."/>
            <person name="Thamsborg S."/>
            <person name="Xia J."/>
            <person name="Xu P."/>
            <person name="Wang S."/>
            <person name="Scheerlinck J.P."/>
            <person name="Hofmann A."/>
            <person name="Sternberg P.W."/>
            <person name="Wang J."/>
            <person name="Gasser R.B."/>
        </authorList>
    </citation>
    <scope>NUCLEOTIDE SEQUENCE [LARGE SCALE GENOMIC DNA]</scope>
    <source>
        <strain evidence="12">DCEP-RM93F</strain>
    </source>
</reference>
<dbReference type="Gene3D" id="3.10.20.90">
    <property type="entry name" value="Phosphatidylinositol 3-kinase Catalytic Subunit, Chain A, domain 1"/>
    <property type="match status" value="1"/>
</dbReference>
<protein>
    <recommendedName>
        <fullName evidence="3">protein-tyrosine-phosphatase</fullName>
        <ecNumber evidence="3">3.1.3.48</ecNumber>
    </recommendedName>
</protein>
<dbReference type="Pfam" id="PF09380">
    <property type="entry name" value="FERM_C"/>
    <property type="match status" value="1"/>
</dbReference>
<dbReference type="SMART" id="SM00295">
    <property type="entry name" value="B41"/>
    <property type="match status" value="1"/>
</dbReference>
<feature type="domain" description="Tyrosine specific protein phosphatases" evidence="9">
    <location>
        <begin position="1023"/>
        <end position="1097"/>
    </location>
</feature>
<dbReference type="InterPro" id="IPR014352">
    <property type="entry name" value="FERM/acyl-CoA-bd_prot_sf"/>
</dbReference>
<dbReference type="SMART" id="SM01195">
    <property type="entry name" value="FA"/>
    <property type="match status" value="1"/>
</dbReference>
<dbReference type="GO" id="GO:0005856">
    <property type="term" value="C:cytoskeleton"/>
    <property type="evidence" value="ECO:0007669"/>
    <property type="project" value="UniProtKB-SubCell"/>
</dbReference>
<dbReference type="CDD" id="cd06706">
    <property type="entry name" value="PDZ_PTPN3-4-like"/>
    <property type="match status" value="1"/>
</dbReference>
<dbReference type="InterPro" id="IPR014847">
    <property type="entry name" value="FA"/>
</dbReference>
<dbReference type="FunFam" id="2.30.29.30:FF:000002">
    <property type="entry name" value="Band 4.1-like protein 5 isoform 1"/>
    <property type="match status" value="1"/>
</dbReference>
<evidence type="ECO:0000256" key="6">
    <source>
        <dbReference type="ARBA" id="ARBA00022912"/>
    </source>
</evidence>
<evidence type="ECO:0000259" key="8">
    <source>
        <dbReference type="PROSITE" id="PS50055"/>
    </source>
</evidence>
<sequence>MMRFGSGTYNVRESEMTGDSIRIPHRPILCDVHFLDGTQRVFEVEKHALGQELLERVYDHLELIEKDYFGLQFTDLSPDPGAMRWLEPAKSIRKQMQCPPYILHFRVKFYVSDPSKLLEEYTRYHFYLQLRKDIADGRLICSESSVIVLASYAVQCNADWLNVVIFSWRKQFVFFLAELGDHNTEEHREAYLETFHFAPNQTPAIMRKVAELHRQHRGQTPADAEYNFLDHAKRLDFYGVDLYRAKDSSMSDVQLGVASFGVGIFQRAVKTKTFIWSRIMKLSFKRKQFFIQLKSEANSSEAVQCFTLSSTRSSKMLWKSCIEHHTFFRLISPPAPSAKALFTFGSQFRYSGRTEHQTLEEMKKRARIGKTFCRLSSSNCFARSTIASSPYARSQELGAGSPASNCPLPSSCSVARKLKPTTSVDAAAAGAASHRTASSLSFFGGSLIAIGCFSKYPPCLLMLGLRTLEGPAGRCPSSTSPSSLKPHFHSRLTVAVQLLSELVPSPSSSDGNVVVGKSDNPSPCRKMPVETTFGLMDTTAVDNDGVVEQSYELPGIVHGSDGSTSGQSSRAVPNSLPVIYSIKVVYVRLCCHVFICFNFATTLYIADGEHFQEQKNLRSSLRHTCHQRVSALLLHHRQQGAGRPVDFKDALIYQHCTGASTSTASPVVCRPSGRYGSMLASPGQSSTAGNGCPTSTALFNGFHSSFAGDDTLVTIRMRPDSQGRFGFNVKGGWDQNYPIIVSRVIPGSPADTCLPRLNEGDQVLAINRVEVSQCTHEQVVRYIRSCKETASKELLLIVRPNAYIGEDIEEPDQHYVPQTPHVADCVPRPDILRQSLILLKDSLASGSALLYFDKLYRKSPLMTMNIAKYPENVSKNRYRDISPYDKTRVVIQNGNCGDYINASFVNMEIPTSGIVNRYIAAQGPLPHTTTDFWQVVWEQLCHTVVMLTATVERGRVKCHQYWPNLYETQQHGRLEITCVKESETYVGAIRELSVICSETKEERLISHMQYSAWPDHGVPDDPRELIDFIVDVRRSRTGMVEPVLVHCSAGIGRTGVLILLETAMCLIEASEPIYPLEIVKSMRDQRAMLIQNAAQYKFACEAILKIYHESIVKPLEEYLR</sequence>
<evidence type="ECO:0000256" key="2">
    <source>
        <dbReference type="ARBA" id="ARBA00009649"/>
    </source>
</evidence>
<dbReference type="PROSITE" id="PS50055">
    <property type="entry name" value="TYR_PHOSPHATASE_PTP"/>
    <property type="match status" value="1"/>
</dbReference>
<dbReference type="PROSITE" id="PS00660">
    <property type="entry name" value="FERM_1"/>
    <property type="match status" value="1"/>
</dbReference>
<dbReference type="InterPro" id="IPR000242">
    <property type="entry name" value="PTP_cat"/>
</dbReference>
<dbReference type="GO" id="GO:0004725">
    <property type="term" value="F:protein tyrosine phosphatase activity"/>
    <property type="evidence" value="ECO:0007669"/>
    <property type="project" value="UniProtKB-EC"/>
</dbReference>
<dbReference type="AlphaFoldDB" id="A0A085N8P4"/>
<organism evidence="12">
    <name type="scientific">Trichuris suis</name>
    <name type="common">pig whipworm</name>
    <dbReference type="NCBI Taxonomy" id="68888"/>
    <lineage>
        <taxon>Eukaryota</taxon>
        <taxon>Metazoa</taxon>
        <taxon>Ecdysozoa</taxon>
        <taxon>Nematoda</taxon>
        <taxon>Enoplea</taxon>
        <taxon>Dorylaimia</taxon>
        <taxon>Trichinellida</taxon>
        <taxon>Trichuridae</taxon>
        <taxon>Trichuris</taxon>
    </lineage>
</organism>
<dbReference type="InterPro" id="IPR018979">
    <property type="entry name" value="FERM_N"/>
</dbReference>
<name>A0A085N8P4_9BILA</name>
<dbReference type="PROSITE" id="PS00383">
    <property type="entry name" value="TYR_PHOSPHATASE_1"/>
    <property type="match status" value="1"/>
</dbReference>
<dbReference type="InterPro" id="IPR019748">
    <property type="entry name" value="FERM_central"/>
</dbReference>
<evidence type="ECO:0000313" key="12">
    <source>
        <dbReference type="EMBL" id="KFD65840.1"/>
    </source>
</evidence>
<dbReference type="Pfam" id="PF08736">
    <property type="entry name" value="FA"/>
    <property type="match status" value="1"/>
</dbReference>
<dbReference type="CDD" id="cd14473">
    <property type="entry name" value="FERM_B-lobe"/>
    <property type="match status" value="1"/>
</dbReference>
<comment type="similarity">
    <text evidence="2">Belongs to the protein-tyrosine phosphatase family. Non-receptor class subfamily.</text>
</comment>
<dbReference type="InterPro" id="IPR000299">
    <property type="entry name" value="FERM_domain"/>
</dbReference>
<dbReference type="InterPro" id="IPR019749">
    <property type="entry name" value="Band_41_domain"/>
</dbReference>
<proteinExistence type="inferred from homology"/>
<dbReference type="PRINTS" id="PR00935">
    <property type="entry name" value="BAND41"/>
</dbReference>
<dbReference type="SUPFAM" id="SSF47031">
    <property type="entry name" value="Second domain of FERM"/>
    <property type="match status" value="1"/>
</dbReference>
<dbReference type="SUPFAM" id="SSF50156">
    <property type="entry name" value="PDZ domain-like"/>
    <property type="match status" value="1"/>
</dbReference>
<feature type="domain" description="FERM" evidence="10">
    <location>
        <begin position="28"/>
        <end position="332"/>
    </location>
</feature>
<feature type="domain" description="PDZ" evidence="11">
    <location>
        <begin position="714"/>
        <end position="785"/>
    </location>
</feature>
<dbReference type="PROSITE" id="PS50057">
    <property type="entry name" value="FERM_3"/>
    <property type="match status" value="1"/>
</dbReference>
<dbReference type="PANTHER" id="PTHR45706:SF4">
    <property type="entry name" value="TYROSINE-PROTEIN PHOSPHATASE"/>
    <property type="match status" value="1"/>
</dbReference>
<dbReference type="InterPro" id="IPR011993">
    <property type="entry name" value="PH-like_dom_sf"/>
</dbReference>
<evidence type="ECO:0000256" key="1">
    <source>
        <dbReference type="ARBA" id="ARBA00004245"/>
    </source>
</evidence>
<dbReference type="FunFam" id="3.10.20.90:FF:000039">
    <property type="entry name" value="Tyrosine-protein phosphatase non-receptor type"/>
    <property type="match status" value="1"/>
</dbReference>
<dbReference type="PRINTS" id="PR00700">
    <property type="entry name" value="PRTYPHPHTASE"/>
</dbReference>
<dbReference type="Gene3D" id="1.20.80.10">
    <property type="match status" value="1"/>
</dbReference>
<evidence type="ECO:0000259" key="9">
    <source>
        <dbReference type="PROSITE" id="PS50056"/>
    </source>
</evidence>
<comment type="subcellular location">
    <subcellularLocation>
        <location evidence="1">Cytoplasm</location>
        <location evidence="1">Cytoskeleton</location>
    </subcellularLocation>
</comment>
<dbReference type="SMART" id="SM01196">
    <property type="entry name" value="FERM_C"/>
    <property type="match status" value="1"/>
</dbReference>
<evidence type="ECO:0000256" key="5">
    <source>
        <dbReference type="ARBA" id="ARBA00022801"/>
    </source>
</evidence>
<dbReference type="Pfam" id="PF00595">
    <property type="entry name" value="PDZ"/>
    <property type="match status" value="1"/>
</dbReference>
<dbReference type="InterPro" id="IPR036034">
    <property type="entry name" value="PDZ_sf"/>
</dbReference>
<keyword evidence="6" id="KW-0904">Protein phosphatase</keyword>
<dbReference type="Pfam" id="PF09379">
    <property type="entry name" value="FERM_N"/>
    <property type="match status" value="1"/>
</dbReference>
<dbReference type="InterPro" id="IPR003595">
    <property type="entry name" value="Tyr_Pase_cat"/>
</dbReference>
<dbReference type="InterPro" id="IPR029021">
    <property type="entry name" value="Prot-tyrosine_phosphatase-like"/>
</dbReference>
<dbReference type="CDD" id="cd17100">
    <property type="entry name" value="FERM_F1_PTPN3_like"/>
    <property type="match status" value="1"/>
</dbReference>
<evidence type="ECO:0000259" key="10">
    <source>
        <dbReference type="PROSITE" id="PS50057"/>
    </source>
</evidence>
<dbReference type="SUPFAM" id="SSF50729">
    <property type="entry name" value="PH domain-like"/>
    <property type="match status" value="1"/>
</dbReference>
<dbReference type="InterPro" id="IPR000387">
    <property type="entry name" value="Tyr_Pase_dom"/>
</dbReference>
<dbReference type="SMART" id="SM00194">
    <property type="entry name" value="PTPc"/>
    <property type="match status" value="1"/>
</dbReference>
<dbReference type="SMART" id="SM00228">
    <property type="entry name" value="PDZ"/>
    <property type="match status" value="1"/>
</dbReference>
<dbReference type="CDD" id="cd14541">
    <property type="entry name" value="PTPc-N3_4"/>
    <property type="match status" value="1"/>
</dbReference>
<evidence type="ECO:0000256" key="4">
    <source>
        <dbReference type="ARBA" id="ARBA00022490"/>
    </source>
</evidence>
<dbReference type="PANTHER" id="PTHR45706">
    <property type="entry name" value="TYROSINE-PROTEIN PHOSPHATASE"/>
    <property type="match status" value="1"/>
</dbReference>
<dbReference type="PROSITE" id="PS50056">
    <property type="entry name" value="TYR_PHOSPHATASE_2"/>
    <property type="match status" value="1"/>
</dbReference>
<evidence type="ECO:0000256" key="3">
    <source>
        <dbReference type="ARBA" id="ARBA00013064"/>
    </source>
</evidence>
<dbReference type="InterPro" id="IPR019747">
    <property type="entry name" value="FERM_CS"/>
</dbReference>
<dbReference type="InterPro" id="IPR016130">
    <property type="entry name" value="Tyr_Pase_AS"/>
</dbReference>
<keyword evidence="5" id="KW-0378">Hydrolase</keyword>
<dbReference type="SUPFAM" id="SSF52799">
    <property type="entry name" value="(Phosphotyrosine protein) phosphatases II"/>
    <property type="match status" value="1"/>
</dbReference>
<evidence type="ECO:0000256" key="7">
    <source>
        <dbReference type="ARBA" id="ARBA00023212"/>
    </source>
</evidence>
<dbReference type="PROSITE" id="PS50106">
    <property type="entry name" value="PDZ"/>
    <property type="match status" value="1"/>
</dbReference>
<accession>A0A085N8P4</accession>
<dbReference type="EC" id="3.1.3.48" evidence="3"/>
<keyword evidence="7" id="KW-0206">Cytoskeleton</keyword>
<dbReference type="InterPro" id="IPR001478">
    <property type="entry name" value="PDZ"/>
</dbReference>
<keyword evidence="4" id="KW-0963">Cytoplasm</keyword>
<dbReference type="InterPro" id="IPR035963">
    <property type="entry name" value="FERM_2"/>
</dbReference>
<dbReference type="SMART" id="SM00404">
    <property type="entry name" value="PTPc_motif"/>
    <property type="match status" value="1"/>
</dbReference>
<dbReference type="Gene3D" id="2.30.29.30">
    <property type="entry name" value="Pleckstrin-homology domain (PH domain)/Phosphotyrosine-binding domain (PTB)"/>
    <property type="match status" value="1"/>
</dbReference>
<dbReference type="SUPFAM" id="SSF54236">
    <property type="entry name" value="Ubiquitin-like"/>
    <property type="match status" value="1"/>
</dbReference>